<dbReference type="PANTHER" id="PTHR10963:SF68">
    <property type="entry name" value="GLYCOSIDASE CRH1-RELATED"/>
    <property type="match status" value="1"/>
</dbReference>
<dbReference type="RefSeq" id="XP_033395390.1">
    <property type="nucleotide sequence ID" value="XM_033537198.1"/>
</dbReference>
<dbReference type="PROSITE" id="PS51762">
    <property type="entry name" value="GH16_2"/>
    <property type="match status" value="1"/>
</dbReference>
<feature type="signal peptide" evidence="1">
    <location>
        <begin position="1"/>
        <end position="21"/>
    </location>
</feature>
<proteinExistence type="predicted"/>
<sequence length="344" mass="37063">MFSKFAAAAAALLAATPLVSAQTYTDCDPTKKVCPVDVGLPNSTYEVDFTKGENTSWVAADYTFIEYGDDGATFSIESKTDAPTIHTDFYFLFGYVEVKMRPANGTGIISSVVLESDDLDEIDWEWLGGNNTSVETNYFGKGNTTTYDRATYVAVDTPVDTWHTYGINWTKEAVVWSIDGEDIRTLKYEDAVDGKNFPQTPCRLNLGSWAGGASDNKWTVEWAGGKTNFEEGPFKMYVQSVKIQNFNPAMNYNYTDLTGSYQSIDILNHTTTKNSSSATATKSSGINTDGVMSGSGASSASGAASSDGSFKQSNSSAAGLGMDKAWIVSSSAILMSFVIGFSLL</sequence>
<feature type="domain" description="GH16" evidence="2">
    <location>
        <begin position="38"/>
        <end position="231"/>
    </location>
</feature>
<keyword evidence="4" id="KW-1185">Reference proteome</keyword>
<dbReference type="SUPFAM" id="SSF49899">
    <property type="entry name" value="Concanavalin A-like lectins/glucanases"/>
    <property type="match status" value="1"/>
</dbReference>
<dbReference type="Gene3D" id="2.60.120.200">
    <property type="match status" value="1"/>
</dbReference>
<accession>A0A6A6B9T6</accession>
<keyword evidence="3" id="KW-0378">Hydrolase</keyword>
<feature type="chain" id="PRO_5025418076" evidence="1">
    <location>
        <begin position="22"/>
        <end position="344"/>
    </location>
</feature>
<dbReference type="GO" id="GO:0009277">
    <property type="term" value="C:fungal-type cell wall"/>
    <property type="evidence" value="ECO:0007669"/>
    <property type="project" value="TreeGrafter"/>
</dbReference>
<evidence type="ECO:0000256" key="1">
    <source>
        <dbReference type="SAM" id="SignalP"/>
    </source>
</evidence>
<organism evidence="3 4">
    <name type="scientific">Aplosporella prunicola CBS 121167</name>
    <dbReference type="NCBI Taxonomy" id="1176127"/>
    <lineage>
        <taxon>Eukaryota</taxon>
        <taxon>Fungi</taxon>
        <taxon>Dikarya</taxon>
        <taxon>Ascomycota</taxon>
        <taxon>Pezizomycotina</taxon>
        <taxon>Dothideomycetes</taxon>
        <taxon>Dothideomycetes incertae sedis</taxon>
        <taxon>Botryosphaeriales</taxon>
        <taxon>Aplosporellaceae</taxon>
        <taxon>Aplosporella</taxon>
    </lineage>
</organism>
<reference evidence="3" key="1">
    <citation type="journal article" date="2020" name="Stud. Mycol.">
        <title>101 Dothideomycetes genomes: a test case for predicting lifestyles and emergence of pathogens.</title>
        <authorList>
            <person name="Haridas S."/>
            <person name="Albert R."/>
            <person name="Binder M."/>
            <person name="Bloem J."/>
            <person name="Labutti K."/>
            <person name="Salamov A."/>
            <person name="Andreopoulos B."/>
            <person name="Baker S."/>
            <person name="Barry K."/>
            <person name="Bills G."/>
            <person name="Bluhm B."/>
            <person name="Cannon C."/>
            <person name="Castanera R."/>
            <person name="Culley D."/>
            <person name="Daum C."/>
            <person name="Ezra D."/>
            <person name="Gonzalez J."/>
            <person name="Henrissat B."/>
            <person name="Kuo A."/>
            <person name="Liang C."/>
            <person name="Lipzen A."/>
            <person name="Lutzoni F."/>
            <person name="Magnuson J."/>
            <person name="Mondo S."/>
            <person name="Nolan M."/>
            <person name="Ohm R."/>
            <person name="Pangilinan J."/>
            <person name="Park H.-J."/>
            <person name="Ramirez L."/>
            <person name="Alfaro M."/>
            <person name="Sun H."/>
            <person name="Tritt A."/>
            <person name="Yoshinaga Y."/>
            <person name="Zwiers L.-H."/>
            <person name="Turgeon B."/>
            <person name="Goodwin S."/>
            <person name="Spatafora J."/>
            <person name="Crous P."/>
            <person name="Grigoriev I."/>
        </authorList>
    </citation>
    <scope>NUCLEOTIDE SEQUENCE</scope>
    <source>
        <strain evidence="3">CBS 121167</strain>
    </source>
</reference>
<dbReference type="InterPro" id="IPR000757">
    <property type="entry name" value="Beta-glucanase-like"/>
</dbReference>
<protein>
    <submittedName>
        <fullName evidence="3">Glycoside hydrolase family 16 protein</fullName>
    </submittedName>
</protein>
<evidence type="ECO:0000259" key="2">
    <source>
        <dbReference type="PROSITE" id="PS51762"/>
    </source>
</evidence>
<dbReference type="PANTHER" id="PTHR10963">
    <property type="entry name" value="GLYCOSYL HYDROLASE-RELATED"/>
    <property type="match status" value="1"/>
</dbReference>
<evidence type="ECO:0000313" key="3">
    <source>
        <dbReference type="EMBL" id="KAF2139677.1"/>
    </source>
</evidence>
<keyword evidence="1" id="KW-0732">Signal</keyword>
<dbReference type="InterPro" id="IPR050546">
    <property type="entry name" value="Glycosyl_Hydrlase_16"/>
</dbReference>
<dbReference type="GeneID" id="54294694"/>
<dbReference type="InterPro" id="IPR013320">
    <property type="entry name" value="ConA-like_dom_sf"/>
</dbReference>
<evidence type="ECO:0000313" key="4">
    <source>
        <dbReference type="Proteomes" id="UP000799438"/>
    </source>
</evidence>
<dbReference type="Proteomes" id="UP000799438">
    <property type="component" value="Unassembled WGS sequence"/>
</dbReference>
<name>A0A6A6B9T6_9PEZI</name>
<dbReference type="GO" id="GO:0031505">
    <property type="term" value="P:fungal-type cell wall organization"/>
    <property type="evidence" value="ECO:0007669"/>
    <property type="project" value="TreeGrafter"/>
</dbReference>
<dbReference type="CDD" id="cd02183">
    <property type="entry name" value="GH16_fungal_CRH1_transglycosylase"/>
    <property type="match status" value="1"/>
</dbReference>
<dbReference type="GO" id="GO:0005975">
    <property type="term" value="P:carbohydrate metabolic process"/>
    <property type="evidence" value="ECO:0007669"/>
    <property type="project" value="InterPro"/>
</dbReference>
<dbReference type="Pfam" id="PF00722">
    <property type="entry name" value="Glyco_hydro_16"/>
    <property type="match status" value="1"/>
</dbReference>
<gene>
    <name evidence="3" type="ORF">K452DRAFT_231948</name>
</gene>
<dbReference type="AlphaFoldDB" id="A0A6A6B9T6"/>
<dbReference type="OrthoDB" id="4781at2759"/>
<dbReference type="GO" id="GO:0004553">
    <property type="term" value="F:hydrolase activity, hydrolyzing O-glycosyl compounds"/>
    <property type="evidence" value="ECO:0007669"/>
    <property type="project" value="InterPro"/>
</dbReference>
<dbReference type="EMBL" id="ML995492">
    <property type="protein sequence ID" value="KAF2139677.1"/>
    <property type="molecule type" value="Genomic_DNA"/>
</dbReference>
<dbReference type="GO" id="GO:0016757">
    <property type="term" value="F:glycosyltransferase activity"/>
    <property type="evidence" value="ECO:0007669"/>
    <property type="project" value="TreeGrafter"/>
</dbReference>